<evidence type="ECO:0008006" key="4">
    <source>
        <dbReference type="Google" id="ProtNLM"/>
    </source>
</evidence>
<feature type="region of interest" description="Disordered" evidence="1">
    <location>
        <begin position="63"/>
        <end position="109"/>
    </location>
</feature>
<proteinExistence type="predicted"/>
<feature type="compositionally biased region" description="Polar residues" evidence="1">
    <location>
        <begin position="73"/>
        <end position="93"/>
    </location>
</feature>
<protein>
    <recommendedName>
        <fullName evidence="4">Transmembrane protein</fullName>
    </recommendedName>
</protein>
<evidence type="ECO:0000256" key="1">
    <source>
        <dbReference type="SAM" id="MobiDB-lite"/>
    </source>
</evidence>
<feature type="region of interest" description="Disordered" evidence="1">
    <location>
        <begin position="1"/>
        <end position="26"/>
    </location>
</feature>
<evidence type="ECO:0000313" key="3">
    <source>
        <dbReference type="Proteomes" id="UP001497516"/>
    </source>
</evidence>
<keyword evidence="3" id="KW-1185">Reference proteome</keyword>
<sequence>MLKKGSDSDSILCTSSSPLQSPHQNSANMSVSWRQKCCLIFITLLAVLVAVSEASRLPKPYSWEQMLPKKLPTPSSAPSKGTNSITTASSSSMVKKDRYAVVSSSDGKV</sequence>
<name>A0AAV2D0F1_9ROSI</name>
<dbReference type="EMBL" id="OZ034814">
    <property type="protein sequence ID" value="CAL1362667.1"/>
    <property type="molecule type" value="Genomic_DNA"/>
</dbReference>
<organism evidence="2 3">
    <name type="scientific">Linum trigynum</name>
    <dbReference type="NCBI Taxonomy" id="586398"/>
    <lineage>
        <taxon>Eukaryota</taxon>
        <taxon>Viridiplantae</taxon>
        <taxon>Streptophyta</taxon>
        <taxon>Embryophyta</taxon>
        <taxon>Tracheophyta</taxon>
        <taxon>Spermatophyta</taxon>
        <taxon>Magnoliopsida</taxon>
        <taxon>eudicotyledons</taxon>
        <taxon>Gunneridae</taxon>
        <taxon>Pentapetalae</taxon>
        <taxon>rosids</taxon>
        <taxon>fabids</taxon>
        <taxon>Malpighiales</taxon>
        <taxon>Linaceae</taxon>
        <taxon>Linum</taxon>
    </lineage>
</organism>
<evidence type="ECO:0000313" key="2">
    <source>
        <dbReference type="EMBL" id="CAL1362667.1"/>
    </source>
</evidence>
<accession>A0AAV2D0F1</accession>
<gene>
    <name evidence="2" type="ORF">LTRI10_LOCUS9563</name>
</gene>
<dbReference type="Proteomes" id="UP001497516">
    <property type="component" value="Chromosome 10"/>
</dbReference>
<reference evidence="2 3" key="1">
    <citation type="submission" date="2024-04" db="EMBL/GenBank/DDBJ databases">
        <authorList>
            <person name="Fracassetti M."/>
        </authorList>
    </citation>
    <scope>NUCLEOTIDE SEQUENCE [LARGE SCALE GENOMIC DNA]</scope>
</reference>
<dbReference type="AlphaFoldDB" id="A0AAV2D0F1"/>
<feature type="compositionally biased region" description="Low complexity" evidence="1">
    <location>
        <begin position="8"/>
        <end position="17"/>
    </location>
</feature>